<name>A0AAU9UDJ2_EUPED</name>
<evidence type="ECO:0000256" key="3">
    <source>
        <dbReference type="SAM" id="SignalP"/>
    </source>
</evidence>
<keyword evidence="3" id="KW-0732">Signal</keyword>
<dbReference type="PANTHER" id="PTHR21879">
    <property type="entry name" value="FI03362P-RELATED-RELATED"/>
    <property type="match status" value="1"/>
</dbReference>
<dbReference type="PANTHER" id="PTHR21879:SF9">
    <property type="entry name" value="OSIRIS 16"/>
    <property type="match status" value="1"/>
</dbReference>
<protein>
    <recommendedName>
        <fullName evidence="6">Osiris 16</fullName>
    </recommendedName>
</protein>
<keyword evidence="5" id="KW-1185">Reference proteome</keyword>
<accession>A0AAU9UDJ2</accession>
<dbReference type="InterPro" id="IPR012464">
    <property type="entry name" value="DUF1676"/>
</dbReference>
<dbReference type="Proteomes" id="UP001153954">
    <property type="component" value="Unassembled WGS sequence"/>
</dbReference>
<reference evidence="4" key="1">
    <citation type="submission" date="2022-03" db="EMBL/GenBank/DDBJ databases">
        <authorList>
            <person name="Tunstrom K."/>
        </authorList>
    </citation>
    <scope>NUCLEOTIDE SEQUENCE</scope>
</reference>
<organism evidence="4 5">
    <name type="scientific">Euphydryas editha</name>
    <name type="common">Edith's checkerspot</name>
    <dbReference type="NCBI Taxonomy" id="104508"/>
    <lineage>
        <taxon>Eukaryota</taxon>
        <taxon>Metazoa</taxon>
        <taxon>Ecdysozoa</taxon>
        <taxon>Arthropoda</taxon>
        <taxon>Hexapoda</taxon>
        <taxon>Insecta</taxon>
        <taxon>Pterygota</taxon>
        <taxon>Neoptera</taxon>
        <taxon>Endopterygota</taxon>
        <taxon>Lepidoptera</taxon>
        <taxon>Glossata</taxon>
        <taxon>Ditrysia</taxon>
        <taxon>Papilionoidea</taxon>
        <taxon>Nymphalidae</taxon>
        <taxon>Nymphalinae</taxon>
        <taxon>Euphydryas</taxon>
    </lineage>
</organism>
<evidence type="ECO:0000256" key="1">
    <source>
        <dbReference type="SAM" id="MobiDB-lite"/>
    </source>
</evidence>
<dbReference type="Pfam" id="PF07898">
    <property type="entry name" value="DUF1676"/>
    <property type="match status" value="1"/>
</dbReference>
<evidence type="ECO:0000313" key="5">
    <source>
        <dbReference type="Proteomes" id="UP001153954"/>
    </source>
</evidence>
<feature type="compositionally biased region" description="Basic and acidic residues" evidence="1">
    <location>
        <begin position="243"/>
        <end position="262"/>
    </location>
</feature>
<sequence>MFKKNVLVLIVAVILCYIQQLHGSVDETETNTVTEEPKNTTGSERVGRSMHRECNSSLSAKCLKIRVLSFLEDLSSHDELQLLPGLSIVRENQTNITSAKELAAELSRQFPGKPEEKLNQFILYSLQNYLDGHSLKYRLLDEETTKEALNMAKGDTENIGRKSGGGGGGGGFGGGKGGGGGALLAAALMMKGTLAAAALGALALLAGKALMTALMSLLLSALVGLKGHGGHKSTTYEIITKPEVSHHHSHSHEEHHEHEHGHHGGYRRAYDPNYNNYNSYMPYETTT</sequence>
<dbReference type="GO" id="GO:0016020">
    <property type="term" value="C:membrane"/>
    <property type="evidence" value="ECO:0007669"/>
    <property type="project" value="TreeGrafter"/>
</dbReference>
<feature type="transmembrane region" description="Helical" evidence="2">
    <location>
        <begin position="194"/>
        <end position="223"/>
    </location>
</feature>
<feature type="chain" id="PRO_5044009685" description="Osiris 16" evidence="3">
    <location>
        <begin position="24"/>
        <end position="287"/>
    </location>
</feature>
<evidence type="ECO:0000256" key="2">
    <source>
        <dbReference type="SAM" id="Phobius"/>
    </source>
</evidence>
<gene>
    <name evidence="4" type="ORF">EEDITHA_LOCUS12342</name>
</gene>
<comment type="caution">
    <text evidence="4">The sequence shown here is derived from an EMBL/GenBank/DDBJ whole genome shotgun (WGS) entry which is preliminary data.</text>
</comment>
<feature type="signal peptide" evidence="3">
    <location>
        <begin position="1"/>
        <end position="23"/>
    </location>
</feature>
<dbReference type="EMBL" id="CAKOGL010000017">
    <property type="protein sequence ID" value="CAH2097076.1"/>
    <property type="molecule type" value="Genomic_DNA"/>
</dbReference>
<keyword evidence="2" id="KW-0472">Membrane</keyword>
<feature type="region of interest" description="Disordered" evidence="1">
    <location>
        <begin position="243"/>
        <end position="268"/>
    </location>
</feature>
<proteinExistence type="predicted"/>
<evidence type="ECO:0000313" key="4">
    <source>
        <dbReference type="EMBL" id="CAH2097076.1"/>
    </source>
</evidence>
<keyword evidence="2" id="KW-1133">Transmembrane helix</keyword>
<dbReference type="AlphaFoldDB" id="A0AAU9UDJ2"/>
<keyword evidence="2" id="KW-0812">Transmembrane</keyword>
<evidence type="ECO:0008006" key="6">
    <source>
        <dbReference type="Google" id="ProtNLM"/>
    </source>
</evidence>